<reference evidence="2 3" key="1">
    <citation type="submission" date="2020-08" db="EMBL/GenBank/DDBJ databases">
        <title>Genomic Encyclopedia of Type Strains, Phase IV (KMG-V): Genome sequencing to study the core and pangenomes of soil and plant-associated prokaryotes.</title>
        <authorList>
            <person name="Whitman W."/>
        </authorList>
    </citation>
    <scope>NUCLEOTIDE SEQUENCE [LARGE SCALE GENOMIC DNA]</scope>
    <source>
        <strain evidence="2 3">SEMIA 4060</strain>
    </source>
</reference>
<sequence length="262" mass="27743">MHANALISREKIAGPQGELAVYRSGAGPRVLFLHADCGRSDQWREVIDLISPEFETCALDFRGHGHSAAAANRDYSFPARAEDALAVADTLGWDRFLIVAHSGGGAAALAFAGSHPERVRGLLLIDPVTDPSGVPQEVMAAIVAGLSGPDSLAFLKQYYSTITGADEAVRVRVLADADATTPESRAGVGKAVAEWHAGEALDAYRGPLFIVGADATDGPSALYALRPRIPHVVAHGTGHWLQIERPELVADSLRKLAKRSEA</sequence>
<dbReference type="Pfam" id="PF00561">
    <property type="entry name" value="Abhydrolase_1"/>
    <property type="match status" value="1"/>
</dbReference>
<dbReference type="Proteomes" id="UP000565576">
    <property type="component" value="Unassembled WGS sequence"/>
</dbReference>
<dbReference type="Gene3D" id="3.40.50.1820">
    <property type="entry name" value="alpha/beta hydrolase"/>
    <property type="match status" value="1"/>
</dbReference>
<dbReference type="SUPFAM" id="SSF53474">
    <property type="entry name" value="alpha/beta-Hydrolases"/>
    <property type="match status" value="1"/>
</dbReference>
<gene>
    <name evidence="2" type="ORF">GGD46_006477</name>
</gene>
<proteinExistence type="predicted"/>
<protein>
    <submittedName>
        <fullName evidence="2">Pimeloyl-ACP methyl ester carboxylesterase</fullName>
    </submittedName>
</protein>
<dbReference type="PANTHER" id="PTHR43798">
    <property type="entry name" value="MONOACYLGLYCEROL LIPASE"/>
    <property type="match status" value="1"/>
</dbReference>
<evidence type="ECO:0000313" key="2">
    <source>
        <dbReference type="EMBL" id="MBB6489151.1"/>
    </source>
</evidence>
<comment type="caution">
    <text evidence="2">The sequence shown here is derived from an EMBL/GenBank/DDBJ whole genome shotgun (WGS) entry which is preliminary data.</text>
</comment>
<dbReference type="AlphaFoldDB" id="A0A7X0J0J8"/>
<dbReference type="InterPro" id="IPR050266">
    <property type="entry name" value="AB_hydrolase_sf"/>
</dbReference>
<evidence type="ECO:0000259" key="1">
    <source>
        <dbReference type="Pfam" id="PF00561"/>
    </source>
</evidence>
<dbReference type="InterPro" id="IPR029058">
    <property type="entry name" value="AB_hydrolase_fold"/>
</dbReference>
<accession>A0A7X0J0J8</accession>
<dbReference type="RefSeq" id="WP_184711096.1">
    <property type="nucleotide sequence ID" value="NZ_JACHBG010000032.1"/>
</dbReference>
<feature type="domain" description="AB hydrolase-1" evidence="1">
    <location>
        <begin position="28"/>
        <end position="246"/>
    </location>
</feature>
<organism evidence="2 3">
    <name type="scientific">Rhizobium lusitanum</name>
    <dbReference type="NCBI Taxonomy" id="293958"/>
    <lineage>
        <taxon>Bacteria</taxon>
        <taxon>Pseudomonadati</taxon>
        <taxon>Pseudomonadota</taxon>
        <taxon>Alphaproteobacteria</taxon>
        <taxon>Hyphomicrobiales</taxon>
        <taxon>Rhizobiaceae</taxon>
        <taxon>Rhizobium/Agrobacterium group</taxon>
        <taxon>Rhizobium</taxon>
    </lineage>
</organism>
<dbReference type="EMBL" id="JACHBG010000032">
    <property type="protein sequence ID" value="MBB6489151.1"/>
    <property type="molecule type" value="Genomic_DNA"/>
</dbReference>
<dbReference type="InterPro" id="IPR000073">
    <property type="entry name" value="AB_hydrolase_1"/>
</dbReference>
<evidence type="ECO:0000313" key="3">
    <source>
        <dbReference type="Proteomes" id="UP000565576"/>
    </source>
</evidence>
<dbReference type="PRINTS" id="PR00111">
    <property type="entry name" value="ABHYDROLASE"/>
</dbReference>
<name>A0A7X0J0J8_9HYPH</name>